<sequence length="291" mass="33439">MKDTEIEVLEDSVLIESLQMELKQANGLQNSATKSSPDVVDDISQLIFDMELSQVRLELKIAKKEGERLRCEAMKITDTFEKLKREVNEISVKEIEAQFEIAKLKSEVHREQSKAAAAESSEEKAKRENSALELANQHLALKAEEAKCELQILKAFTIRIDDTITEEERNACISVSVEDYESLVKKAVEGEMANRRIDALERELEIMRARAGEFRTRAEQAIWRAEVAEKAKALLEEERSKWIELEERRKVGFEGPRQESVSVKNSSFLRLKYHEPPKIYTPLGKLLKMKF</sequence>
<dbReference type="AlphaFoldDB" id="A0A164W0U7"/>
<evidence type="ECO:0000256" key="1">
    <source>
        <dbReference type="ARBA" id="ARBA00005485"/>
    </source>
</evidence>
<evidence type="ECO:0000313" key="4">
    <source>
        <dbReference type="Proteomes" id="UP000077755"/>
    </source>
</evidence>
<dbReference type="GO" id="GO:0009904">
    <property type="term" value="P:chloroplast accumulation movement"/>
    <property type="evidence" value="ECO:0007669"/>
    <property type="project" value="TreeGrafter"/>
</dbReference>
<name>A0A164W0U7_DAUCS</name>
<keyword evidence="4" id="KW-1185">Reference proteome</keyword>
<keyword evidence="2" id="KW-0175">Coiled coil</keyword>
<dbReference type="PANTHER" id="PTHR32054:SF17">
    <property type="entry name" value="EXPRESSED PROTEIN"/>
    <property type="match status" value="1"/>
</dbReference>
<evidence type="ECO:0000256" key="2">
    <source>
        <dbReference type="ARBA" id="ARBA00023054"/>
    </source>
</evidence>
<dbReference type="EMBL" id="CP093348">
    <property type="protein sequence ID" value="WOH05324.1"/>
    <property type="molecule type" value="Genomic_DNA"/>
</dbReference>
<comment type="similarity">
    <text evidence="1">Belongs to the WEB family.</text>
</comment>
<protein>
    <submittedName>
        <fullName evidence="3">Uncharacterized protein</fullName>
    </submittedName>
</protein>
<dbReference type="GO" id="GO:0005829">
    <property type="term" value="C:cytosol"/>
    <property type="evidence" value="ECO:0007669"/>
    <property type="project" value="TreeGrafter"/>
</dbReference>
<reference evidence="3" key="1">
    <citation type="journal article" date="2016" name="Nat. Genet.">
        <title>A high-quality carrot genome assembly provides new insights into carotenoid accumulation and asterid genome evolution.</title>
        <authorList>
            <person name="Iorizzo M."/>
            <person name="Ellison S."/>
            <person name="Senalik D."/>
            <person name="Zeng P."/>
            <person name="Satapoomin P."/>
            <person name="Huang J."/>
            <person name="Bowman M."/>
            <person name="Iovene M."/>
            <person name="Sanseverino W."/>
            <person name="Cavagnaro P."/>
            <person name="Yildiz M."/>
            <person name="Macko-Podgorni A."/>
            <person name="Moranska E."/>
            <person name="Grzebelus E."/>
            <person name="Grzebelus D."/>
            <person name="Ashrafi H."/>
            <person name="Zheng Z."/>
            <person name="Cheng S."/>
            <person name="Spooner D."/>
            <person name="Van Deynze A."/>
            <person name="Simon P."/>
        </authorList>
    </citation>
    <scope>NUCLEOTIDE SEQUENCE</scope>
    <source>
        <tissue evidence="3">Leaf</tissue>
    </source>
</reference>
<evidence type="ECO:0000313" key="3">
    <source>
        <dbReference type="EMBL" id="WOH05324.1"/>
    </source>
</evidence>
<dbReference type="Proteomes" id="UP000077755">
    <property type="component" value="Chromosome 6"/>
</dbReference>
<gene>
    <name evidence="3" type="ORF">DCAR_0624740</name>
</gene>
<organism evidence="3 4">
    <name type="scientific">Daucus carota subsp. sativus</name>
    <name type="common">Carrot</name>
    <dbReference type="NCBI Taxonomy" id="79200"/>
    <lineage>
        <taxon>Eukaryota</taxon>
        <taxon>Viridiplantae</taxon>
        <taxon>Streptophyta</taxon>
        <taxon>Embryophyta</taxon>
        <taxon>Tracheophyta</taxon>
        <taxon>Spermatophyta</taxon>
        <taxon>Magnoliopsida</taxon>
        <taxon>eudicotyledons</taxon>
        <taxon>Gunneridae</taxon>
        <taxon>Pentapetalae</taxon>
        <taxon>asterids</taxon>
        <taxon>campanulids</taxon>
        <taxon>Apiales</taxon>
        <taxon>Apiaceae</taxon>
        <taxon>Apioideae</taxon>
        <taxon>Scandiceae</taxon>
        <taxon>Daucinae</taxon>
        <taxon>Daucus</taxon>
        <taxon>Daucus sect. Daucus</taxon>
    </lineage>
</organism>
<accession>A0A164W0U7</accession>
<proteinExistence type="inferred from homology"/>
<dbReference type="PANTHER" id="PTHR32054">
    <property type="entry name" value="HEAVY CHAIN, PUTATIVE, EXPRESSED-RELATED-RELATED"/>
    <property type="match status" value="1"/>
</dbReference>
<dbReference type="GO" id="GO:0009903">
    <property type="term" value="P:chloroplast avoidance movement"/>
    <property type="evidence" value="ECO:0007669"/>
    <property type="project" value="TreeGrafter"/>
</dbReference>
<reference evidence="3" key="2">
    <citation type="submission" date="2022-03" db="EMBL/GenBank/DDBJ databases">
        <title>Draft title - Genomic analysis of global carrot germplasm unveils the trajectory of domestication and the origin of high carotenoid orange carrot.</title>
        <authorList>
            <person name="Iorizzo M."/>
            <person name="Ellison S."/>
            <person name="Senalik D."/>
            <person name="Macko-Podgorni A."/>
            <person name="Grzebelus D."/>
            <person name="Bostan H."/>
            <person name="Rolling W."/>
            <person name="Curaba J."/>
            <person name="Simon P."/>
        </authorList>
    </citation>
    <scope>NUCLEOTIDE SEQUENCE</scope>
    <source>
        <tissue evidence="3">Leaf</tissue>
    </source>
</reference>
<dbReference type="Gramene" id="KZM91121">
    <property type="protein sequence ID" value="KZM91121"/>
    <property type="gene ID" value="DCAR_021514"/>
</dbReference>